<accession>A0A7R9VCJ6</accession>
<evidence type="ECO:0000313" key="1">
    <source>
        <dbReference type="EMBL" id="CAD8291234.1"/>
    </source>
</evidence>
<dbReference type="EMBL" id="HBEC01023722">
    <property type="protein sequence ID" value="CAD8291234.1"/>
    <property type="molecule type" value="Transcribed_RNA"/>
</dbReference>
<reference evidence="1" key="1">
    <citation type="submission" date="2021-01" db="EMBL/GenBank/DDBJ databases">
        <authorList>
            <person name="Corre E."/>
            <person name="Pelletier E."/>
            <person name="Niang G."/>
            <person name="Scheremetjew M."/>
            <person name="Finn R."/>
            <person name="Kale V."/>
            <person name="Holt S."/>
            <person name="Cochrane G."/>
            <person name="Meng A."/>
            <person name="Brown T."/>
            <person name="Cohen L."/>
        </authorList>
    </citation>
    <scope>NUCLEOTIDE SEQUENCE</scope>
    <source>
        <strain evidence="1">CCMP219</strain>
    </source>
</reference>
<proteinExistence type="predicted"/>
<dbReference type="AlphaFoldDB" id="A0A7R9VCJ6"/>
<gene>
    <name evidence="1" type="ORF">CEUR00632_LOCUS10852</name>
</gene>
<organism evidence="1">
    <name type="scientific">Chlamydomonas euryale</name>
    <dbReference type="NCBI Taxonomy" id="1486919"/>
    <lineage>
        <taxon>Eukaryota</taxon>
        <taxon>Viridiplantae</taxon>
        <taxon>Chlorophyta</taxon>
        <taxon>core chlorophytes</taxon>
        <taxon>Chlorophyceae</taxon>
        <taxon>CS clade</taxon>
        <taxon>Chlamydomonadales</taxon>
        <taxon>Chlamydomonadaceae</taxon>
        <taxon>Chlamydomonas</taxon>
    </lineage>
</organism>
<name>A0A7R9VCJ6_9CHLO</name>
<sequence length="109" mass="11844">MWALADRQEVGSRSATHVQLLMRGNTPMLSLLHDVAYIHADLLLSVGEHSVTMQMQVSQMLGKPHINVLNPHPNIRPGVQSKGCIRENAKAIAMHVAGRICCGGVLLTT</sequence>
<protein>
    <submittedName>
        <fullName evidence="1">Uncharacterized protein</fullName>
    </submittedName>
</protein>